<evidence type="ECO:0000256" key="2">
    <source>
        <dbReference type="ARBA" id="ARBA00022553"/>
    </source>
</evidence>
<evidence type="ECO:0000256" key="10">
    <source>
        <dbReference type="SAM" id="SignalP"/>
    </source>
</evidence>
<protein>
    <submittedName>
        <fullName evidence="11">Alkaline phosphatase</fullName>
    </submittedName>
</protein>
<dbReference type="EMBL" id="VNHX01000002">
    <property type="protein sequence ID" value="TYP97829.1"/>
    <property type="molecule type" value="Genomic_DNA"/>
</dbReference>
<feature type="active site" description="Phosphoserine intermediate" evidence="7">
    <location>
        <position position="83"/>
    </location>
</feature>
<sequence length="472" mass="51407">MKKINVLFYLFLLFFVQAVSAQQKPKYVFFMIGDGMGLNQINLTEVFLAAQQDRNTVFPLAFSTFPYATFATSYSLSHGVTDSGAGGTALAVGKKTKNGVIGMDSAGTISYKSVAYAAKEAGYKVGITTSVSIDHATPASFYAHQPSRNMYYEIAQDLVKSNFDFFGGSGFLRPDKNAKNEQVPSLFPRFEQAGYTLAYGLADYKRIKDKADKIILMNVKGSDSESLKYAIDQQPGDLNLAEITESAIESLTRGNDQGFFLMVEGGKIDWAAHANDATTTIQEVLDFNEAVKRAVSFYEKHPDETLIIVTADHETGGIAIGNGSSRLNTKLLAQQKVSQTALSQMLSDLRASGKTVAWDEVKQVLQAQLGLFGAVKVSKEEEAHLFAIYEKSFVKHEEEAAKSLYANDDKLASEAVKMLNTAGSVGWASGNHSAAYIPIFAIGAGAEQFSHKMENIDIPKKLAELAGWTIDE</sequence>
<feature type="binding site" evidence="8">
    <location>
        <position position="135"/>
    </location>
    <ligand>
        <name>Mg(2+)</name>
        <dbReference type="ChEBI" id="CHEBI:18420"/>
    </ligand>
</feature>
<accession>A0A5S5DT40</accession>
<organism evidence="11 12">
    <name type="scientific">Sphingobacterium allocomposti</name>
    <dbReference type="NCBI Taxonomy" id="415956"/>
    <lineage>
        <taxon>Bacteria</taxon>
        <taxon>Pseudomonadati</taxon>
        <taxon>Bacteroidota</taxon>
        <taxon>Sphingobacteriia</taxon>
        <taxon>Sphingobacteriales</taxon>
        <taxon>Sphingobacteriaceae</taxon>
        <taxon>Sphingobacterium</taxon>
    </lineage>
</organism>
<evidence type="ECO:0000256" key="1">
    <source>
        <dbReference type="ARBA" id="ARBA00005984"/>
    </source>
</evidence>
<feature type="binding site" evidence="8">
    <location>
        <position position="269"/>
    </location>
    <ligand>
        <name>Zn(2+)</name>
        <dbReference type="ChEBI" id="CHEBI:29105"/>
        <label>2</label>
    </ligand>
</feature>
<dbReference type="GO" id="GO:0004035">
    <property type="term" value="F:alkaline phosphatase activity"/>
    <property type="evidence" value="ECO:0007669"/>
    <property type="project" value="TreeGrafter"/>
</dbReference>
<evidence type="ECO:0000313" key="11">
    <source>
        <dbReference type="EMBL" id="TYP97829.1"/>
    </source>
</evidence>
<feature type="binding site" evidence="8">
    <location>
        <position position="137"/>
    </location>
    <ligand>
        <name>Mg(2+)</name>
        <dbReference type="ChEBI" id="CHEBI:18420"/>
    </ligand>
</feature>
<dbReference type="CDD" id="cd16012">
    <property type="entry name" value="ALP"/>
    <property type="match status" value="1"/>
</dbReference>
<evidence type="ECO:0000313" key="12">
    <source>
        <dbReference type="Proteomes" id="UP000325105"/>
    </source>
</evidence>
<keyword evidence="4" id="KW-0378">Hydrolase</keyword>
<feature type="binding site" evidence="8">
    <location>
        <position position="34"/>
    </location>
    <ligand>
        <name>Mg(2+)</name>
        <dbReference type="ChEBI" id="CHEBI:18420"/>
    </ligand>
</feature>
<feature type="binding site" evidence="8">
    <location>
        <position position="432"/>
    </location>
    <ligand>
        <name>Zn(2+)</name>
        <dbReference type="ChEBI" id="CHEBI:29105"/>
        <label>2</label>
    </ligand>
</feature>
<gene>
    <name evidence="11" type="ORF">BC792_102252</name>
</gene>
<reference evidence="11 12" key="1">
    <citation type="submission" date="2019-07" db="EMBL/GenBank/DDBJ databases">
        <title>Genomic Encyclopedia of Archaeal and Bacterial Type Strains, Phase II (KMG-II): from individual species to whole genera.</title>
        <authorList>
            <person name="Goeker M."/>
        </authorList>
    </citation>
    <scope>NUCLEOTIDE SEQUENCE [LARGE SCALE GENOMIC DNA]</scope>
    <source>
        <strain evidence="11 12">DSM 18850</strain>
    </source>
</reference>
<dbReference type="PANTHER" id="PTHR11596">
    <property type="entry name" value="ALKALINE PHOSPHATASE"/>
    <property type="match status" value="1"/>
</dbReference>
<dbReference type="InterPro" id="IPR017850">
    <property type="entry name" value="Alkaline_phosphatase_core_sf"/>
</dbReference>
<feature type="binding site" evidence="8">
    <location>
        <position position="313"/>
    </location>
    <ligand>
        <name>Zn(2+)</name>
        <dbReference type="ChEBI" id="CHEBI:29105"/>
        <label>2</label>
    </ligand>
</feature>
<dbReference type="RefSeq" id="WP_148907467.1">
    <property type="nucleotide sequence ID" value="NZ_VNHX01000002.1"/>
</dbReference>
<evidence type="ECO:0000256" key="5">
    <source>
        <dbReference type="ARBA" id="ARBA00022833"/>
    </source>
</evidence>
<feature type="binding site" evidence="8">
    <location>
        <position position="264"/>
    </location>
    <ligand>
        <name>Mg(2+)</name>
        <dbReference type="ChEBI" id="CHEBI:18420"/>
    </ligand>
</feature>
<name>A0A5S5DT40_9SPHI</name>
<dbReference type="Gene3D" id="3.40.720.10">
    <property type="entry name" value="Alkaline Phosphatase, subunit A"/>
    <property type="match status" value="1"/>
</dbReference>
<dbReference type="PRINTS" id="PR00113">
    <property type="entry name" value="ALKPHPHTASE"/>
</dbReference>
<evidence type="ECO:0000256" key="3">
    <source>
        <dbReference type="ARBA" id="ARBA00022723"/>
    </source>
</evidence>
<keyword evidence="6 8" id="KW-0460">Magnesium</keyword>
<evidence type="ECO:0000256" key="9">
    <source>
        <dbReference type="RuleBase" id="RU003946"/>
    </source>
</evidence>
<proteinExistence type="inferred from homology"/>
<dbReference type="PANTHER" id="PTHR11596:SF5">
    <property type="entry name" value="ALKALINE PHOSPHATASE"/>
    <property type="match status" value="1"/>
</dbReference>
<dbReference type="InterPro" id="IPR018299">
    <property type="entry name" value="Alkaline_phosphatase_AS"/>
</dbReference>
<comment type="caution">
    <text evidence="11">The sequence shown here is derived from an EMBL/GenBank/DDBJ whole genome shotgun (WGS) entry which is preliminary data.</text>
</comment>
<keyword evidence="10" id="KW-0732">Signal</keyword>
<comment type="similarity">
    <text evidence="1 9">Belongs to the alkaline phosphatase family.</text>
</comment>
<dbReference type="SUPFAM" id="SSF53649">
    <property type="entry name" value="Alkaline phosphatase-like"/>
    <property type="match status" value="1"/>
</dbReference>
<keyword evidence="5 8" id="KW-0862">Zinc</keyword>
<dbReference type="Proteomes" id="UP000325105">
    <property type="component" value="Unassembled WGS sequence"/>
</dbReference>
<dbReference type="PROSITE" id="PS00123">
    <property type="entry name" value="ALKALINE_PHOSPHATASE"/>
    <property type="match status" value="1"/>
</dbReference>
<evidence type="ECO:0000256" key="7">
    <source>
        <dbReference type="PIRSR" id="PIRSR601952-1"/>
    </source>
</evidence>
<feature type="binding site" evidence="8">
    <location>
        <position position="34"/>
    </location>
    <ligand>
        <name>Zn(2+)</name>
        <dbReference type="ChEBI" id="CHEBI:29105"/>
        <label>2</label>
    </ligand>
</feature>
<dbReference type="Gene3D" id="1.10.60.40">
    <property type="match status" value="1"/>
</dbReference>
<comment type="cofactor">
    <cofactor evidence="8">
        <name>Zn(2+)</name>
        <dbReference type="ChEBI" id="CHEBI:29105"/>
    </cofactor>
    <text evidence="8">Binds 2 Zn(2+) ions.</text>
</comment>
<feature type="binding site" evidence="8">
    <location>
        <position position="273"/>
    </location>
    <ligand>
        <name>Zn(2+)</name>
        <dbReference type="ChEBI" id="CHEBI:29105"/>
        <label>2</label>
    </ligand>
</feature>
<dbReference type="GO" id="GO:0046872">
    <property type="term" value="F:metal ion binding"/>
    <property type="evidence" value="ECO:0007669"/>
    <property type="project" value="UniProtKB-KW"/>
</dbReference>
<dbReference type="AlphaFoldDB" id="A0A5S5DT40"/>
<feature type="binding site" evidence="8">
    <location>
        <position position="312"/>
    </location>
    <ligand>
        <name>Zn(2+)</name>
        <dbReference type="ChEBI" id="CHEBI:29105"/>
        <label>2</label>
    </ligand>
</feature>
<keyword evidence="12" id="KW-1185">Reference proteome</keyword>
<evidence type="ECO:0000256" key="6">
    <source>
        <dbReference type="ARBA" id="ARBA00022842"/>
    </source>
</evidence>
<evidence type="ECO:0000256" key="4">
    <source>
        <dbReference type="ARBA" id="ARBA00022801"/>
    </source>
</evidence>
<dbReference type="Pfam" id="PF00245">
    <property type="entry name" value="Alk_phosphatase"/>
    <property type="match status" value="2"/>
</dbReference>
<dbReference type="InterPro" id="IPR001952">
    <property type="entry name" value="Alkaline_phosphatase"/>
</dbReference>
<feature type="signal peptide" evidence="10">
    <location>
        <begin position="1"/>
        <end position="21"/>
    </location>
</feature>
<evidence type="ECO:0000256" key="8">
    <source>
        <dbReference type="PIRSR" id="PIRSR601952-2"/>
    </source>
</evidence>
<dbReference type="OrthoDB" id="9794455at2"/>
<dbReference type="SMART" id="SM00098">
    <property type="entry name" value="alkPPc"/>
    <property type="match status" value="1"/>
</dbReference>
<keyword evidence="3 8" id="KW-0479">Metal-binding</keyword>
<keyword evidence="2" id="KW-0597">Phosphoprotein</keyword>
<feature type="chain" id="PRO_5024431944" evidence="10">
    <location>
        <begin position="22"/>
        <end position="472"/>
    </location>
</feature>
<comment type="cofactor">
    <cofactor evidence="8">
        <name>Mg(2+)</name>
        <dbReference type="ChEBI" id="CHEBI:18420"/>
    </cofactor>
    <text evidence="8">Binds 1 Mg(2+) ion.</text>
</comment>